<reference evidence="20" key="1">
    <citation type="journal article" date="2010" name="J. Insect Sci.">
        <title>The complete mitochondrial genome sequence of the planthopper, Sivaloka damnosus.</title>
        <authorList>
            <person name="Song N."/>
            <person name="Liang A.P."/>
            <person name="Ma C."/>
        </authorList>
    </citation>
    <scope>NUCLEOTIDE SEQUENCE</scope>
</reference>
<dbReference type="PANTHER" id="PTHR43507:SF20">
    <property type="entry name" value="NADH-UBIQUINONE OXIDOREDUCTASE CHAIN 4"/>
    <property type="match status" value="1"/>
</dbReference>
<comment type="catalytic activity">
    <reaction evidence="16 17">
        <text>a ubiquinone + NADH + 5 H(+)(in) = a ubiquinol + NAD(+) + 4 H(+)(out)</text>
        <dbReference type="Rhea" id="RHEA:29091"/>
        <dbReference type="Rhea" id="RHEA-COMP:9565"/>
        <dbReference type="Rhea" id="RHEA-COMP:9566"/>
        <dbReference type="ChEBI" id="CHEBI:15378"/>
        <dbReference type="ChEBI" id="CHEBI:16389"/>
        <dbReference type="ChEBI" id="CHEBI:17976"/>
        <dbReference type="ChEBI" id="CHEBI:57540"/>
        <dbReference type="ChEBI" id="CHEBI:57945"/>
        <dbReference type="EC" id="7.1.1.2"/>
    </reaction>
</comment>
<feature type="domain" description="NADH:ubiquinone oxidoreductase chain 4 N-terminal" evidence="19">
    <location>
        <begin position="1"/>
        <end position="99"/>
    </location>
</feature>
<dbReference type="GO" id="GO:0031966">
    <property type="term" value="C:mitochondrial membrane"/>
    <property type="evidence" value="ECO:0007669"/>
    <property type="project" value="UniProtKB-SubCell"/>
</dbReference>
<evidence type="ECO:0000259" key="18">
    <source>
        <dbReference type="Pfam" id="PF00361"/>
    </source>
</evidence>
<keyword evidence="15 17" id="KW-0472">Membrane</keyword>
<dbReference type="EC" id="7.1.1.2" evidence="4 17"/>
<comment type="subcellular location">
    <subcellularLocation>
        <location evidence="2 17">Mitochondrion membrane</location>
        <topology evidence="2 17">Multi-pass membrane protein</topology>
    </subcellularLocation>
</comment>
<keyword evidence="7 17" id="KW-0679">Respiratory chain</keyword>
<dbReference type="GO" id="GO:0003954">
    <property type="term" value="F:NADH dehydrogenase activity"/>
    <property type="evidence" value="ECO:0007669"/>
    <property type="project" value="TreeGrafter"/>
</dbReference>
<evidence type="ECO:0000256" key="7">
    <source>
        <dbReference type="ARBA" id="ARBA00022660"/>
    </source>
</evidence>
<dbReference type="Pfam" id="PF01059">
    <property type="entry name" value="Oxidored_q5_N"/>
    <property type="match status" value="1"/>
</dbReference>
<keyword evidence="8 17" id="KW-0812">Transmembrane</keyword>
<feature type="transmembrane region" description="Helical" evidence="17">
    <location>
        <begin position="178"/>
        <end position="199"/>
    </location>
</feature>
<evidence type="ECO:0000256" key="13">
    <source>
        <dbReference type="ARBA" id="ARBA00023075"/>
    </source>
</evidence>
<keyword evidence="10 17" id="KW-0249">Electron transport</keyword>
<feature type="transmembrane region" description="Helical" evidence="17">
    <location>
        <begin position="55"/>
        <end position="72"/>
    </location>
</feature>
<evidence type="ECO:0000256" key="6">
    <source>
        <dbReference type="ARBA" id="ARBA00022448"/>
    </source>
</evidence>
<keyword evidence="6 17" id="KW-0813">Transport</keyword>
<evidence type="ECO:0000256" key="5">
    <source>
        <dbReference type="ARBA" id="ARBA00021006"/>
    </source>
</evidence>
<dbReference type="PRINTS" id="PR01437">
    <property type="entry name" value="NUOXDRDTASE4"/>
</dbReference>
<dbReference type="GO" id="GO:0015990">
    <property type="term" value="P:electron transport coupled proton transport"/>
    <property type="evidence" value="ECO:0007669"/>
    <property type="project" value="TreeGrafter"/>
</dbReference>
<evidence type="ECO:0000256" key="9">
    <source>
        <dbReference type="ARBA" id="ARBA00022967"/>
    </source>
</evidence>
<geneLocation type="mitochondrion" evidence="20"/>
<dbReference type="PANTHER" id="PTHR43507">
    <property type="entry name" value="NADH-UBIQUINONE OXIDOREDUCTASE CHAIN 4"/>
    <property type="match status" value="1"/>
</dbReference>
<comment type="function">
    <text evidence="1">Core subunit of the mitochondrial membrane respiratory chain NADH dehydrogenase (Complex I) that is believed to belong to the minimal assembly required for catalysis. Complex I functions in the transfer of electrons from NADH to the respiratory chain. The immediate electron acceptor for the enzyme is believed to be ubiquinone.</text>
</comment>
<accession>D8KZH0</accession>
<organism evidence="20">
    <name type="scientific">Sivaloka damnosus</name>
    <name type="common">Plant hopper</name>
    <dbReference type="NCBI Taxonomy" id="568780"/>
    <lineage>
        <taxon>Eukaryota</taxon>
        <taxon>Metazoa</taxon>
        <taxon>Ecdysozoa</taxon>
        <taxon>Arthropoda</taxon>
        <taxon>Hexapoda</taxon>
        <taxon>Insecta</taxon>
        <taxon>Pterygota</taxon>
        <taxon>Neoptera</taxon>
        <taxon>Paraneoptera</taxon>
        <taxon>Hemiptera</taxon>
        <taxon>Auchenorrhyncha</taxon>
        <taxon>Fulgoroidea</taxon>
        <taxon>Issidae</taxon>
        <taxon>Issinae</taxon>
        <taxon>Sivaloka</taxon>
    </lineage>
</organism>
<keyword evidence="11 17" id="KW-1133">Transmembrane helix</keyword>
<evidence type="ECO:0000256" key="2">
    <source>
        <dbReference type="ARBA" id="ARBA00004225"/>
    </source>
</evidence>
<evidence type="ECO:0000259" key="19">
    <source>
        <dbReference type="Pfam" id="PF01059"/>
    </source>
</evidence>
<proteinExistence type="inferred from homology"/>
<feature type="transmembrane region" description="Helical" evidence="17">
    <location>
        <begin position="109"/>
        <end position="129"/>
    </location>
</feature>
<dbReference type="GO" id="GO:0048039">
    <property type="term" value="F:ubiquinone binding"/>
    <property type="evidence" value="ECO:0007669"/>
    <property type="project" value="TreeGrafter"/>
</dbReference>
<dbReference type="GO" id="GO:0008137">
    <property type="term" value="F:NADH dehydrogenase (ubiquinone) activity"/>
    <property type="evidence" value="ECO:0007669"/>
    <property type="project" value="UniProtKB-UniRule"/>
</dbReference>
<dbReference type="EMBL" id="FJ360694">
    <property type="protein sequence ID" value="ACI95020.1"/>
    <property type="molecule type" value="Genomic_DNA"/>
</dbReference>
<feature type="domain" description="NADH:quinone oxidoreductase/Mrp antiporter transmembrane" evidence="18">
    <location>
        <begin position="104"/>
        <end position="381"/>
    </location>
</feature>
<evidence type="ECO:0000313" key="20">
    <source>
        <dbReference type="EMBL" id="ACI95020.1"/>
    </source>
</evidence>
<keyword evidence="9" id="KW-1278">Translocase</keyword>
<comment type="similarity">
    <text evidence="3 17">Belongs to the complex I subunit 4 family.</text>
</comment>
<evidence type="ECO:0000256" key="4">
    <source>
        <dbReference type="ARBA" id="ARBA00012944"/>
    </source>
</evidence>
<evidence type="ECO:0000256" key="12">
    <source>
        <dbReference type="ARBA" id="ARBA00023027"/>
    </source>
</evidence>
<dbReference type="InterPro" id="IPR001750">
    <property type="entry name" value="ND/Mrp_TM"/>
</dbReference>
<evidence type="ECO:0000256" key="1">
    <source>
        <dbReference type="ARBA" id="ARBA00003257"/>
    </source>
</evidence>
<evidence type="ECO:0000256" key="11">
    <source>
        <dbReference type="ARBA" id="ARBA00022989"/>
    </source>
</evidence>
<comment type="function">
    <text evidence="17">Core subunit of the mitochondrial membrane respiratory chain NADH dehydrogenase (Complex I) which catalyzes electron transfer from NADH through the respiratory chain, using ubiquinone as an electron acceptor. Essential for the catalytic activity and assembly of complex I.</text>
</comment>
<keyword evidence="14 17" id="KW-0496">Mitochondrion</keyword>
<gene>
    <name evidence="20" type="primary">nad4</name>
</gene>
<feature type="transmembrane region" description="Helical" evidence="17">
    <location>
        <begin position="268"/>
        <end position="290"/>
    </location>
</feature>
<dbReference type="GO" id="GO:0042773">
    <property type="term" value="P:ATP synthesis coupled electron transport"/>
    <property type="evidence" value="ECO:0007669"/>
    <property type="project" value="InterPro"/>
</dbReference>
<keyword evidence="12 17" id="KW-0520">NAD</keyword>
<evidence type="ECO:0000256" key="3">
    <source>
        <dbReference type="ARBA" id="ARBA00009025"/>
    </source>
</evidence>
<feature type="transmembrane region" description="Helical" evidence="17">
    <location>
        <begin position="84"/>
        <end position="103"/>
    </location>
</feature>
<feature type="transmembrane region" description="Helical" evidence="17">
    <location>
        <begin position="417"/>
        <end position="437"/>
    </location>
</feature>
<evidence type="ECO:0000256" key="10">
    <source>
        <dbReference type="ARBA" id="ARBA00022982"/>
    </source>
</evidence>
<feature type="transmembrane region" description="Helical" evidence="17">
    <location>
        <begin position="233"/>
        <end position="261"/>
    </location>
</feature>
<feature type="transmembrane region" description="Helical" evidence="17">
    <location>
        <begin position="136"/>
        <end position="158"/>
    </location>
</feature>
<keyword evidence="13 17" id="KW-0830">Ubiquinone</keyword>
<feature type="transmembrane region" description="Helical" evidence="17">
    <location>
        <begin position="330"/>
        <end position="351"/>
    </location>
</feature>
<evidence type="ECO:0000256" key="17">
    <source>
        <dbReference type="RuleBase" id="RU003297"/>
    </source>
</evidence>
<feature type="transmembrane region" description="Helical" evidence="17">
    <location>
        <begin position="371"/>
        <end position="396"/>
    </location>
</feature>
<dbReference type="Pfam" id="PF00361">
    <property type="entry name" value="Proton_antipo_M"/>
    <property type="match status" value="1"/>
</dbReference>
<feature type="transmembrane region" description="Helical" evidence="17">
    <location>
        <begin position="206"/>
        <end position="227"/>
    </location>
</feature>
<feature type="transmembrane region" description="Helical" evidence="17">
    <location>
        <begin position="296"/>
        <end position="318"/>
    </location>
</feature>
<dbReference type="AlphaFoldDB" id="D8KZH0"/>
<feature type="transmembrane region" description="Helical" evidence="17">
    <location>
        <begin position="7"/>
        <end position="35"/>
    </location>
</feature>
<evidence type="ECO:0000256" key="15">
    <source>
        <dbReference type="ARBA" id="ARBA00023136"/>
    </source>
</evidence>
<dbReference type="InterPro" id="IPR000260">
    <property type="entry name" value="NADH4_N"/>
</dbReference>
<dbReference type="InterPro" id="IPR003918">
    <property type="entry name" value="NADH_UbQ_OxRdtase"/>
</dbReference>
<protein>
    <recommendedName>
        <fullName evidence="5 17">NADH-ubiquinone oxidoreductase chain 4</fullName>
        <ecNumber evidence="4 17">7.1.1.2</ecNumber>
    </recommendedName>
</protein>
<evidence type="ECO:0000256" key="14">
    <source>
        <dbReference type="ARBA" id="ARBA00023128"/>
    </source>
</evidence>
<sequence>MLKYILYLFFLIPLGFLNSWFILIYSFFFFFFFFFVNCLFDYHCMISYVFGLDKISFIFCCLSIWICILMVFSMIDNYSFYNSYFFLICSIFLILMLFILFLVMDFFHFFFFFEGSLIPIFLIIFGWGYQPERLSAGFYMIFYTIFASFPFFLVILSVYSNFGSFSFFLDMKISSDFFMFFILFSFLVKFPLFGFHLWLPSAHVEAPVCGSMVLAGVLLKLGGYGFIRSLGFLYYFIFNYGFFFVSLSIYGCLLVSLFCLIQSDLKMLIAYSSVSHMGMVISGLFTMFSWGLLGSLVFMLAHGFVSSGLFFLIGLIYSRLGSRSFFLVKGLILFMPSLSMFWFFFCVMNMSCPPSINLFSEICLVFSLLNWSVAVTIYLFFIFFFSACYSLTIFFMTQHGNSNSLLVYLDVCTVREYLILILHFYPVFFLMLGLDYFF</sequence>
<name>D8KZH0_SIVDA</name>
<evidence type="ECO:0000256" key="8">
    <source>
        <dbReference type="ARBA" id="ARBA00022692"/>
    </source>
</evidence>
<evidence type="ECO:0000256" key="16">
    <source>
        <dbReference type="ARBA" id="ARBA00049551"/>
    </source>
</evidence>